<dbReference type="AlphaFoldDB" id="A0A7Z0LCA9"/>
<dbReference type="RefSeq" id="WP_179923437.1">
    <property type="nucleotide sequence ID" value="NZ_CP128228.1"/>
</dbReference>
<dbReference type="PROSITE" id="PS51459">
    <property type="entry name" value="FIDO"/>
    <property type="match status" value="1"/>
</dbReference>
<protein>
    <submittedName>
        <fullName evidence="5">Fic family protein</fullName>
    </submittedName>
</protein>
<keyword evidence="2" id="KW-0547">Nucleotide-binding</keyword>
<dbReference type="InterPro" id="IPR036597">
    <property type="entry name" value="Fido-like_dom_sf"/>
</dbReference>
<evidence type="ECO:0000256" key="1">
    <source>
        <dbReference type="PIRSR" id="PIRSR640198-1"/>
    </source>
</evidence>
<dbReference type="PANTHER" id="PTHR13504">
    <property type="entry name" value="FIDO DOMAIN-CONTAINING PROTEIN DDB_G0283145"/>
    <property type="match status" value="1"/>
</dbReference>
<evidence type="ECO:0000313" key="5">
    <source>
        <dbReference type="EMBL" id="NYS48766.1"/>
    </source>
</evidence>
<feature type="active site" evidence="1">
    <location>
        <position position="175"/>
    </location>
</feature>
<feature type="site" description="Important for autoinhibition of adenylyltransferase activity" evidence="3">
    <location>
        <position position="51"/>
    </location>
</feature>
<organism evidence="5 6">
    <name type="scientific">Streptococcus danieliae</name>
    <dbReference type="NCBI Taxonomy" id="747656"/>
    <lineage>
        <taxon>Bacteria</taxon>
        <taxon>Bacillati</taxon>
        <taxon>Bacillota</taxon>
        <taxon>Bacilli</taxon>
        <taxon>Lactobacillales</taxon>
        <taxon>Streptococcaceae</taxon>
        <taxon>Streptococcus</taxon>
    </lineage>
</organism>
<feature type="binding site" evidence="2">
    <location>
        <begin position="216"/>
        <end position="217"/>
    </location>
    <ligand>
        <name>ATP</name>
        <dbReference type="ChEBI" id="CHEBI:30616"/>
    </ligand>
</feature>
<keyword evidence="2" id="KW-0067">ATP-binding</keyword>
<dbReference type="PANTHER" id="PTHR13504:SF38">
    <property type="entry name" value="FIDO DOMAIN-CONTAINING PROTEIN"/>
    <property type="match status" value="1"/>
</dbReference>
<gene>
    <name evidence="5" type="ORF">HZY93_02045</name>
</gene>
<evidence type="ECO:0000313" key="6">
    <source>
        <dbReference type="Proteomes" id="UP000563349"/>
    </source>
</evidence>
<keyword evidence="6" id="KW-1185">Reference proteome</keyword>
<feature type="binding site" evidence="2">
    <location>
        <position position="224"/>
    </location>
    <ligand>
        <name>ATP</name>
        <dbReference type="ChEBI" id="CHEBI:30616"/>
    </ligand>
</feature>
<dbReference type="EMBL" id="JACBYG010000015">
    <property type="protein sequence ID" value="NYS48766.1"/>
    <property type="molecule type" value="Genomic_DNA"/>
</dbReference>
<evidence type="ECO:0000259" key="4">
    <source>
        <dbReference type="PROSITE" id="PS51459"/>
    </source>
</evidence>
<name>A0A7Z0LCA9_9STRE</name>
<comment type="caution">
    <text evidence="5">The sequence shown here is derived from an EMBL/GenBank/DDBJ whole genome shotgun (WGS) entry which is preliminary data.</text>
</comment>
<proteinExistence type="predicted"/>
<dbReference type="SUPFAM" id="SSF140931">
    <property type="entry name" value="Fic-like"/>
    <property type="match status" value="1"/>
</dbReference>
<dbReference type="Gene3D" id="1.10.3290.10">
    <property type="entry name" value="Fido-like domain"/>
    <property type="match status" value="1"/>
</dbReference>
<feature type="binding site" evidence="2">
    <location>
        <begin position="179"/>
        <end position="186"/>
    </location>
    <ligand>
        <name>ATP</name>
        <dbReference type="ChEBI" id="CHEBI:30616"/>
    </ligand>
</feature>
<feature type="binding site" evidence="2">
    <location>
        <begin position="125"/>
        <end position="134"/>
    </location>
    <ligand>
        <name>ATP</name>
        <dbReference type="ChEBI" id="CHEBI:30616"/>
    </ligand>
</feature>
<evidence type="ECO:0000256" key="2">
    <source>
        <dbReference type="PIRSR" id="PIRSR640198-2"/>
    </source>
</evidence>
<feature type="domain" description="Fido" evidence="4">
    <location>
        <begin position="95"/>
        <end position="238"/>
    </location>
</feature>
<dbReference type="InterPro" id="IPR040198">
    <property type="entry name" value="Fido_containing"/>
</dbReference>
<dbReference type="GO" id="GO:0005524">
    <property type="term" value="F:ATP binding"/>
    <property type="evidence" value="ECO:0007669"/>
    <property type="project" value="UniProtKB-KW"/>
</dbReference>
<accession>A0A7Z0LCA9</accession>
<evidence type="ECO:0000256" key="3">
    <source>
        <dbReference type="PIRSR" id="PIRSR640198-3"/>
    </source>
</evidence>
<dbReference type="InterPro" id="IPR003812">
    <property type="entry name" value="Fido"/>
</dbReference>
<dbReference type="Proteomes" id="UP000563349">
    <property type="component" value="Unassembled WGS sequence"/>
</dbReference>
<dbReference type="Pfam" id="PF02661">
    <property type="entry name" value="Fic"/>
    <property type="match status" value="1"/>
</dbReference>
<reference evidence="5 6" key="1">
    <citation type="submission" date="2020-07" db="EMBL/GenBank/DDBJ databases">
        <title>MOT database genomes.</title>
        <authorList>
            <person name="Joseph S."/>
            <person name="Aduse-Opoku J."/>
            <person name="Hashim A."/>
            <person name="Wade W."/>
            <person name="Curtis M."/>
        </authorList>
    </citation>
    <scope>NUCLEOTIDE SEQUENCE [LARGE SCALE GENOMIC DNA]</scope>
    <source>
        <strain evidence="5 6">CCW311</strain>
    </source>
</reference>
<sequence>MQPQFTVTQKMLQQVVDITNIVTRLEIERERHLHLRKDSKIKTIYSSLAIENNSLSLEEVSDLIQGKKVLGRPKDIREVQNAYDVYEIVYDFNPYQVRDFLQAHAILMEDLVKEAGQFRKGDVGVYAADGSVVHIGARPQFVEGLVSDLFKWAQETELPALIVACVVHFELEIIHPFSDGNGRMGRLWQSLILSQWQSVFEWIPIETLVYENQAEYYQVLAKSNHDNDGVSFIEFMLDIILKTVETYQ</sequence>